<evidence type="ECO:0000256" key="1">
    <source>
        <dbReference type="ARBA" id="ARBA00022553"/>
    </source>
</evidence>
<name>A0A1W2D019_9SPHI</name>
<dbReference type="GO" id="GO:0046872">
    <property type="term" value="F:metal ion binding"/>
    <property type="evidence" value="ECO:0007669"/>
    <property type="project" value="UniProtKB-KW"/>
</dbReference>
<keyword evidence="1" id="KW-0597">Phosphoprotein</keyword>
<keyword evidence="3" id="KW-0479">Metal-binding</keyword>
<evidence type="ECO:0000256" key="2">
    <source>
        <dbReference type="PIRSR" id="PIRSR601952-1"/>
    </source>
</evidence>
<dbReference type="Proteomes" id="UP000192678">
    <property type="component" value="Unassembled WGS sequence"/>
</dbReference>
<comment type="cofactor">
    <cofactor evidence="3">
        <name>Zn(2+)</name>
        <dbReference type="ChEBI" id="CHEBI:29105"/>
    </cofactor>
    <text evidence="3">Binds 2 Zn(2+) ions.</text>
</comment>
<evidence type="ECO:0000256" key="4">
    <source>
        <dbReference type="RuleBase" id="RU003946"/>
    </source>
</evidence>
<evidence type="ECO:0000313" key="6">
    <source>
        <dbReference type="Proteomes" id="UP000192678"/>
    </source>
</evidence>
<feature type="binding site" evidence="3">
    <location>
        <position position="151"/>
    </location>
    <ligand>
        <name>Mg(2+)</name>
        <dbReference type="ChEBI" id="CHEBI:18420"/>
    </ligand>
</feature>
<dbReference type="AlphaFoldDB" id="A0A1W2D019"/>
<dbReference type="Gene3D" id="3.40.720.10">
    <property type="entry name" value="Alkaline Phosphatase, subunit A"/>
    <property type="match status" value="1"/>
</dbReference>
<dbReference type="Gene3D" id="1.10.1200.140">
    <property type="entry name" value="Alkaline phosphatase, crown domain"/>
    <property type="match status" value="1"/>
</dbReference>
<keyword evidence="3" id="KW-0460">Magnesium</keyword>
<dbReference type="EMBL" id="FWYB01000005">
    <property type="protein sequence ID" value="SMC90801.1"/>
    <property type="molecule type" value="Genomic_DNA"/>
</dbReference>
<feature type="binding site" evidence="3">
    <location>
        <position position="284"/>
    </location>
    <ligand>
        <name>Zn(2+)</name>
        <dbReference type="ChEBI" id="CHEBI:29105"/>
        <label>2</label>
    </ligand>
</feature>
<feature type="binding site" evidence="3">
    <location>
        <position position="430"/>
    </location>
    <ligand>
        <name>Zn(2+)</name>
        <dbReference type="ChEBI" id="CHEBI:29105"/>
        <label>2</label>
    </ligand>
</feature>
<dbReference type="SMART" id="SM00098">
    <property type="entry name" value="alkPPc"/>
    <property type="match status" value="1"/>
</dbReference>
<comment type="similarity">
    <text evidence="4">Belongs to the alkaline phosphatase family.</text>
</comment>
<feature type="binding site" evidence="3">
    <location>
        <position position="50"/>
    </location>
    <ligand>
        <name>Mg(2+)</name>
        <dbReference type="ChEBI" id="CHEBI:18420"/>
    </ligand>
</feature>
<dbReference type="SUPFAM" id="SSF53649">
    <property type="entry name" value="Alkaline phosphatase-like"/>
    <property type="match status" value="1"/>
</dbReference>
<feature type="binding site" evidence="3">
    <location>
        <position position="279"/>
    </location>
    <ligand>
        <name>Mg(2+)</name>
        <dbReference type="ChEBI" id="CHEBI:18420"/>
    </ligand>
</feature>
<proteinExistence type="inferred from homology"/>
<keyword evidence="6" id="KW-1185">Reference proteome</keyword>
<evidence type="ECO:0000256" key="3">
    <source>
        <dbReference type="PIRSR" id="PIRSR601952-2"/>
    </source>
</evidence>
<feature type="binding site" evidence="3">
    <location>
        <position position="153"/>
    </location>
    <ligand>
        <name>Mg(2+)</name>
        <dbReference type="ChEBI" id="CHEBI:18420"/>
    </ligand>
</feature>
<feature type="binding site" evidence="3">
    <location>
        <position position="50"/>
    </location>
    <ligand>
        <name>Zn(2+)</name>
        <dbReference type="ChEBI" id="CHEBI:29105"/>
        <label>2</label>
    </ligand>
</feature>
<dbReference type="InterPro" id="IPR017850">
    <property type="entry name" value="Alkaline_phosphatase_core_sf"/>
</dbReference>
<accession>A0A1W2D019</accession>
<keyword evidence="3" id="KW-0862">Zinc</keyword>
<dbReference type="PANTHER" id="PTHR11596">
    <property type="entry name" value="ALKALINE PHOSPHATASE"/>
    <property type="match status" value="1"/>
</dbReference>
<dbReference type="STRING" id="475255.SAMN04488101_105139"/>
<dbReference type="InterPro" id="IPR001952">
    <property type="entry name" value="Alkaline_phosphatase"/>
</dbReference>
<dbReference type="Pfam" id="PF00245">
    <property type="entry name" value="Alk_phosphatase"/>
    <property type="match status" value="1"/>
</dbReference>
<sequence>MNRRDFFKGGSLAFLGTTLLSPFDSIAAITDAKLNGKGKIAKNIIFLVSDGMSTGTLNMANLMLSKKTGKSSSWISLYEQNKVVRALMDTASASSLVTDSAAASSSWGGGIRVPNGAINVNADGTENTPILQKFKRAGKSVGVVTTVTATHATPAGFSIASKKRSDEPGIAVKYLEIGMDVVMGGGLEHFSPLLRKDKQDLFAVAANKGYTVVNDRKSLMAQDGPKALLGIFNEGALPYSLDRASDSTLIEKMPTLAEMTRQAIKTLSKNKKGFVLQVEAGKVDWAAHANDVGGLLYDQIALDEAIAAVIAFAEKDNDTLVVITTDHGNANPGLFYGPQADANFERIFNFKKTNNWILDGVNKDTSVTAFIEKVEAAQGYAISKEEAGQVLMHYGKLDEKGLYNPRNLPYKDLALLQTKYTSVGWGSMDHSGDYVELAMFGPGSELLKPFVKNTDLHNLMLAATGVLA</sequence>
<feature type="binding site" evidence="3">
    <location>
        <position position="327"/>
    </location>
    <ligand>
        <name>Zn(2+)</name>
        <dbReference type="ChEBI" id="CHEBI:29105"/>
        <label>2</label>
    </ligand>
</feature>
<gene>
    <name evidence="5" type="ORF">SAMN04488101_105139</name>
</gene>
<comment type="cofactor">
    <cofactor evidence="3">
        <name>Mg(2+)</name>
        <dbReference type="ChEBI" id="CHEBI:18420"/>
    </cofactor>
    <text evidence="3">Binds 1 Mg(2+) ion.</text>
</comment>
<feature type="binding site" evidence="3">
    <location>
        <position position="288"/>
    </location>
    <ligand>
        <name>Zn(2+)</name>
        <dbReference type="ChEBI" id="CHEBI:29105"/>
        <label>2</label>
    </ligand>
</feature>
<reference evidence="5 6" key="1">
    <citation type="submission" date="2017-04" db="EMBL/GenBank/DDBJ databases">
        <authorList>
            <person name="Afonso C.L."/>
            <person name="Miller P.J."/>
            <person name="Scott M.A."/>
            <person name="Spackman E."/>
            <person name="Goraichik I."/>
            <person name="Dimitrov K.M."/>
            <person name="Suarez D.L."/>
            <person name="Swayne D.E."/>
        </authorList>
    </citation>
    <scope>NUCLEOTIDE SEQUENCE [LARGE SCALE GENOMIC DNA]</scope>
    <source>
        <strain evidence="5 6">DSM 19625</strain>
    </source>
</reference>
<dbReference type="InterPro" id="IPR042085">
    <property type="entry name" value="Ap_crown"/>
</dbReference>
<dbReference type="OrthoDB" id="9794455at2"/>
<dbReference type="RefSeq" id="WP_084289479.1">
    <property type="nucleotide sequence ID" value="NZ_FWYB01000005.1"/>
</dbReference>
<dbReference type="GO" id="GO:0004035">
    <property type="term" value="F:alkaline phosphatase activity"/>
    <property type="evidence" value="ECO:0007669"/>
    <property type="project" value="TreeGrafter"/>
</dbReference>
<evidence type="ECO:0000313" key="5">
    <source>
        <dbReference type="EMBL" id="SMC90801.1"/>
    </source>
</evidence>
<protein>
    <submittedName>
        <fullName evidence="5">Alkaline phosphatase</fullName>
    </submittedName>
</protein>
<dbReference type="PANTHER" id="PTHR11596:SF5">
    <property type="entry name" value="ALKALINE PHOSPHATASE"/>
    <property type="match status" value="1"/>
</dbReference>
<feature type="active site" description="Phosphoserine intermediate" evidence="2">
    <location>
        <position position="100"/>
    </location>
</feature>
<feature type="binding site" evidence="3">
    <location>
        <position position="326"/>
    </location>
    <ligand>
        <name>Zn(2+)</name>
        <dbReference type="ChEBI" id="CHEBI:29105"/>
        <label>2</label>
    </ligand>
</feature>
<dbReference type="PRINTS" id="PR00113">
    <property type="entry name" value="ALKPHPHTASE"/>
</dbReference>
<dbReference type="CDD" id="cd16012">
    <property type="entry name" value="ALP"/>
    <property type="match status" value="1"/>
</dbReference>
<organism evidence="5 6">
    <name type="scientific">Pedobacter nyackensis</name>
    <dbReference type="NCBI Taxonomy" id="475255"/>
    <lineage>
        <taxon>Bacteria</taxon>
        <taxon>Pseudomonadati</taxon>
        <taxon>Bacteroidota</taxon>
        <taxon>Sphingobacteriia</taxon>
        <taxon>Sphingobacteriales</taxon>
        <taxon>Sphingobacteriaceae</taxon>
        <taxon>Pedobacter</taxon>
    </lineage>
</organism>